<dbReference type="EMBL" id="KX284710">
    <property type="protein sequence ID" value="AOM64549.1"/>
    <property type="molecule type" value="Genomic_DNA"/>
</dbReference>
<geneLocation type="plastid" evidence="1"/>
<reference evidence="1" key="1">
    <citation type="journal article" date="2016" name="BMC Biol.">
        <title>Parallel evolution of highly conserved plastid genome architecture in red seaweeds and seed plants.</title>
        <authorList>
            <person name="Lee J."/>
            <person name="Cho C.H."/>
            <person name="Park S.I."/>
            <person name="Choi J.W."/>
            <person name="Song H.S."/>
            <person name="West J.A."/>
            <person name="Bhattacharya D."/>
            <person name="Yoon H.S."/>
        </authorList>
    </citation>
    <scope>NUCLEOTIDE SEQUENCE</scope>
</reference>
<evidence type="ECO:0008006" key="2">
    <source>
        <dbReference type="Google" id="ProtNLM"/>
    </source>
</evidence>
<keyword evidence="1" id="KW-0934">Plastid</keyword>
<protein>
    <recommendedName>
        <fullName evidence="2">Ycf80</fullName>
    </recommendedName>
</protein>
<accession>A0A1C9C851</accession>
<gene>
    <name evidence="1" type="primary">ycf80</name>
    <name evidence="1" type="ORF">Riqu_070</name>
</gene>
<name>A0A1C9C851_9FLOR</name>
<evidence type="ECO:0000313" key="1">
    <source>
        <dbReference type="EMBL" id="AOM64549.1"/>
    </source>
</evidence>
<dbReference type="AlphaFoldDB" id="A0A1C9C851"/>
<organism evidence="1">
    <name type="scientific">Riquetophycus sp</name>
    <dbReference type="NCBI Taxonomy" id="1897556"/>
    <lineage>
        <taxon>Eukaryota</taxon>
        <taxon>Rhodophyta</taxon>
        <taxon>Florideophyceae</taxon>
        <taxon>Rhodymeniophycidae</taxon>
        <taxon>Peyssonneliales</taxon>
        <taxon>Peyssonneliaceae</taxon>
        <taxon>Riquetophycus</taxon>
    </lineage>
</organism>
<sequence length="458" mass="54736">MAKTYNQNVIDHSKGKIFANTNNQYTLRSENLINNLADKELIYPSFIKILLNKYWQETIFLSKTHTMLEKYSGQLKSDGILLYKNQYKKFLFNFSKALVSGRVNTNFHEINDMSKFNEDFKDIKYIWRKGFNFSIPRTLSIFDYLTSNNVSQNQLALMKKLKCNKLPLFTVVNNLNQMIIAEPSDQLIINKNPLDYLYQVYMNKILGYSDKRPTYEALLFVNIQDALEYKNSINKQYVNYRIYSNQDQLNIFATTLNFYYQLINNLNSRIRLRLIPDLEELGNLIYKYQYNKNILFHSKQKYGKNYFQGQPIYIIQSSECKNKKDNKISYLSYVYQLNSNGRNENYHAIFMNYKVALLAWKKFAHENKNYILPSKPKILVYNLQEFLKMHKYDTNLHKINMNILLVPNQESYRFIKSIQKNSYNQGFYQNLSSQLLYFKIITQRLIWSLTSRQPTNWQ</sequence>
<proteinExistence type="predicted"/>